<dbReference type="OrthoDB" id="5508973at2"/>
<proteinExistence type="predicted"/>
<dbReference type="SUPFAM" id="SSF52540">
    <property type="entry name" value="P-loop containing nucleoside triphosphate hydrolases"/>
    <property type="match status" value="1"/>
</dbReference>
<evidence type="ECO:0000313" key="3">
    <source>
        <dbReference type="EMBL" id="OWJ85193.1"/>
    </source>
</evidence>
<evidence type="ECO:0000313" key="4">
    <source>
        <dbReference type="Proteomes" id="UP000196640"/>
    </source>
</evidence>
<dbReference type="Proteomes" id="UP000196640">
    <property type="component" value="Unassembled WGS sequence"/>
</dbReference>
<gene>
    <name evidence="3" type="ORF">CDV52_06425</name>
    <name evidence="2" type="ORF">CDV53_06930</name>
</gene>
<dbReference type="InterPro" id="IPR052922">
    <property type="entry name" value="Cytidylate_Kinase-2"/>
</dbReference>
<sequence length="195" mass="21945">MAFPGRVAPGTPGHVPPRRILVTGASGTGTSTLGRMLAIRLASQHFDTDDFYWHPTDPPFRTPRPPAERLALMEAMFLPRRDWILSGAPMRWEGRLRERVTAVIFLRLDPGERMERLRRRERLRYGDAADCPETAEFLAWAESYDDPFFTGRSLAGHLAWLETFACPVTTLDAALPPDRLMEISLSVLDPSRASA</sequence>
<dbReference type="PANTHER" id="PTHR37816:SF2">
    <property type="entry name" value="DNA TOPOLOGY MODULATION PROTEIN FLAR-RELATED PROTEIN"/>
    <property type="match status" value="1"/>
</dbReference>
<protein>
    <recommendedName>
        <fullName evidence="6">Adenylate kinase</fullName>
    </recommendedName>
</protein>
<dbReference type="Proteomes" id="UP000214673">
    <property type="component" value="Unassembled WGS sequence"/>
</dbReference>
<dbReference type="STRING" id="366616.CG51_13985"/>
<dbReference type="EMBL" id="NIPX01000005">
    <property type="protein sequence ID" value="OWJ85193.1"/>
    <property type="molecule type" value="Genomic_DNA"/>
</dbReference>
<feature type="region of interest" description="Disordered" evidence="1">
    <location>
        <begin position="1"/>
        <end position="23"/>
    </location>
</feature>
<dbReference type="AlphaFoldDB" id="A0A212AUN6"/>
<evidence type="ECO:0000313" key="2">
    <source>
        <dbReference type="EMBL" id="OWJ77238.1"/>
    </source>
</evidence>
<dbReference type="Gene3D" id="3.40.50.300">
    <property type="entry name" value="P-loop containing nucleotide triphosphate hydrolases"/>
    <property type="match status" value="1"/>
</dbReference>
<keyword evidence="5" id="KW-1185">Reference proteome</keyword>
<dbReference type="PANTHER" id="PTHR37816">
    <property type="entry name" value="YALI0E33011P"/>
    <property type="match status" value="1"/>
</dbReference>
<evidence type="ECO:0000256" key="1">
    <source>
        <dbReference type="SAM" id="MobiDB-lite"/>
    </source>
</evidence>
<dbReference type="InterPro" id="IPR027417">
    <property type="entry name" value="P-loop_NTPase"/>
</dbReference>
<accession>A0A212AUN6</accession>
<evidence type="ECO:0008006" key="6">
    <source>
        <dbReference type="Google" id="ProtNLM"/>
    </source>
</evidence>
<dbReference type="EMBL" id="NIPV01000020">
    <property type="protein sequence ID" value="OWJ77238.1"/>
    <property type="molecule type" value="Genomic_DNA"/>
</dbReference>
<dbReference type="Pfam" id="PF13238">
    <property type="entry name" value="AAA_18"/>
    <property type="match status" value="1"/>
</dbReference>
<evidence type="ECO:0000313" key="5">
    <source>
        <dbReference type="Proteomes" id="UP000214673"/>
    </source>
</evidence>
<reference evidence="4 5" key="1">
    <citation type="submission" date="2016-11" db="EMBL/GenBank/DDBJ databases">
        <title>Comparison of Traditional DNA-DNA Hybridization with In Silico Genomic Analysis.</title>
        <authorList>
            <person name="Nicholson A.C."/>
            <person name="Sammons S."/>
            <person name="Humrighouse B.W."/>
            <person name="Graziano J."/>
            <person name="Lasker B."/>
            <person name="Whitney A.M."/>
            <person name="Mcquiston J.R."/>
        </authorList>
    </citation>
    <scope>NUCLEOTIDE SEQUENCE [LARGE SCALE GENOMIC DNA]</scope>
    <source>
        <strain evidence="2 5">H1892</strain>
        <strain evidence="3 4">H2381</strain>
    </source>
</reference>
<organism evidence="3 4">
    <name type="scientific">Haematobacter missouriensis</name>
    <dbReference type="NCBI Taxonomy" id="366616"/>
    <lineage>
        <taxon>Bacteria</taxon>
        <taxon>Pseudomonadati</taxon>
        <taxon>Pseudomonadota</taxon>
        <taxon>Alphaproteobacteria</taxon>
        <taxon>Rhodobacterales</taxon>
        <taxon>Paracoccaceae</taxon>
        <taxon>Haematobacter</taxon>
    </lineage>
</organism>
<comment type="caution">
    <text evidence="3">The sequence shown here is derived from an EMBL/GenBank/DDBJ whole genome shotgun (WGS) entry which is preliminary data.</text>
</comment>
<name>A0A212AUN6_9RHOB</name>